<evidence type="ECO:0000256" key="1">
    <source>
        <dbReference type="SAM" id="MobiDB-lite"/>
    </source>
</evidence>
<evidence type="ECO:0000313" key="3">
    <source>
        <dbReference type="Ensembl" id="ENSVKKP00000021036.1"/>
    </source>
</evidence>
<evidence type="ECO:0000259" key="2">
    <source>
        <dbReference type="Pfam" id="PF21182"/>
    </source>
</evidence>
<dbReference type="InterPro" id="IPR049361">
    <property type="entry name" value="ZFPM1/2_PR"/>
</dbReference>
<protein>
    <recommendedName>
        <fullName evidence="2">Zinc finger protein ZFPM1/2 PR domain-containing protein</fullName>
    </recommendedName>
</protein>
<keyword evidence="4" id="KW-1185">Reference proteome</keyword>
<reference evidence="3" key="1">
    <citation type="submission" date="2025-08" db="UniProtKB">
        <authorList>
            <consortium name="Ensembl"/>
        </authorList>
    </citation>
    <scope>IDENTIFICATION</scope>
</reference>
<reference evidence="3" key="2">
    <citation type="submission" date="2025-09" db="UniProtKB">
        <authorList>
            <consortium name="Ensembl"/>
        </authorList>
    </citation>
    <scope>IDENTIFICATION</scope>
</reference>
<dbReference type="Proteomes" id="UP000694545">
    <property type="component" value="Unplaced"/>
</dbReference>
<feature type="region of interest" description="Disordered" evidence="1">
    <location>
        <begin position="84"/>
        <end position="103"/>
    </location>
</feature>
<accession>A0A8D2LF92</accession>
<name>A0A8D2LF92_VARKO</name>
<feature type="domain" description="Zinc finger protein ZFPM1/2 PR" evidence="2">
    <location>
        <begin position="64"/>
        <end position="103"/>
    </location>
</feature>
<feature type="region of interest" description="Disordered" evidence="1">
    <location>
        <begin position="27"/>
        <end position="49"/>
    </location>
</feature>
<proteinExistence type="predicted"/>
<organism evidence="3 4">
    <name type="scientific">Varanus komodoensis</name>
    <name type="common">Komodo dragon</name>
    <dbReference type="NCBI Taxonomy" id="61221"/>
    <lineage>
        <taxon>Eukaryota</taxon>
        <taxon>Metazoa</taxon>
        <taxon>Chordata</taxon>
        <taxon>Craniata</taxon>
        <taxon>Vertebrata</taxon>
        <taxon>Euteleostomi</taxon>
        <taxon>Lepidosauria</taxon>
        <taxon>Squamata</taxon>
        <taxon>Bifurcata</taxon>
        <taxon>Unidentata</taxon>
        <taxon>Episquamata</taxon>
        <taxon>Toxicofera</taxon>
        <taxon>Anguimorpha</taxon>
        <taxon>Paleoanguimorpha</taxon>
        <taxon>Varanoidea</taxon>
        <taxon>Varanidae</taxon>
        <taxon>Varanus</taxon>
    </lineage>
</organism>
<dbReference type="Ensembl" id="ENSVKKT00000021559.1">
    <property type="protein sequence ID" value="ENSVKKP00000021036.1"/>
    <property type="gene ID" value="ENSVKKG00000014124.1"/>
</dbReference>
<dbReference type="Pfam" id="PF21182">
    <property type="entry name" value="FOG1-like_PR"/>
    <property type="match status" value="1"/>
</dbReference>
<dbReference type="AlphaFoldDB" id="A0A8D2LF92"/>
<evidence type="ECO:0000313" key="4">
    <source>
        <dbReference type="Proteomes" id="UP000694545"/>
    </source>
</evidence>
<sequence length="120" mass="13197">MKVQLKHFRPVFPADLHVIEAIKPGSLSAHQGHYSSKPPQPRGLMKQNRDFPLDGEINGVWMTPVVQQRRFKVRARHSLSEGLSWGPYQGNIHSEPASPGHADLAAISPVAPYVQTTGTG</sequence>